<dbReference type="PANTHER" id="PTHR21310:SF59">
    <property type="entry name" value="AMINOGLYCOSIDE PHOSPHOTRANSFERASE DOMAIN-CONTAINING PROTEIN"/>
    <property type="match status" value="1"/>
</dbReference>
<dbReference type="SUPFAM" id="SSF56112">
    <property type="entry name" value="Protein kinase-like (PK-like)"/>
    <property type="match status" value="1"/>
</dbReference>
<accession>R7YKH8</accession>
<gene>
    <name evidence="2" type="ORF">W97_01540</name>
</gene>
<reference evidence="3" key="1">
    <citation type="submission" date="2012-06" db="EMBL/GenBank/DDBJ databases">
        <title>The genome sequence of Coniosporium apollinis CBS 100218.</title>
        <authorList>
            <consortium name="The Broad Institute Genome Sequencing Platform"/>
            <person name="Cuomo C."/>
            <person name="Gorbushina A."/>
            <person name="Noack S."/>
            <person name="Walker B."/>
            <person name="Young S.K."/>
            <person name="Zeng Q."/>
            <person name="Gargeya S."/>
            <person name="Fitzgerald M."/>
            <person name="Haas B."/>
            <person name="Abouelleil A."/>
            <person name="Alvarado L."/>
            <person name="Arachchi H.M."/>
            <person name="Berlin A.M."/>
            <person name="Chapman S.B."/>
            <person name="Goldberg J."/>
            <person name="Griggs A."/>
            <person name="Gujja S."/>
            <person name="Hansen M."/>
            <person name="Howarth C."/>
            <person name="Imamovic A."/>
            <person name="Larimer J."/>
            <person name="McCowan C."/>
            <person name="Montmayeur A."/>
            <person name="Murphy C."/>
            <person name="Neiman D."/>
            <person name="Pearson M."/>
            <person name="Priest M."/>
            <person name="Roberts A."/>
            <person name="Saif S."/>
            <person name="Shea T."/>
            <person name="Sisk P."/>
            <person name="Sykes S."/>
            <person name="Wortman J."/>
            <person name="Nusbaum C."/>
            <person name="Birren B."/>
        </authorList>
    </citation>
    <scope>NUCLEOTIDE SEQUENCE [LARGE SCALE GENOMIC DNA]</scope>
    <source>
        <strain evidence="3">CBS 100218</strain>
    </source>
</reference>
<organism evidence="2 3">
    <name type="scientific">Coniosporium apollinis (strain CBS 100218)</name>
    <name type="common">Rock-inhabiting black yeast</name>
    <dbReference type="NCBI Taxonomy" id="1168221"/>
    <lineage>
        <taxon>Eukaryota</taxon>
        <taxon>Fungi</taxon>
        <taxon>Dikarya</taxon>
        <taxon>Ascomycota</taxon>
        <taxon>Pezizomycotina</taxon>
        <taxon>Dothideomycetes</taxon>
        <taxon>Dothideomycetes incertae sedis</taxon>
        <taxon>Coniosporium</taxon>
    </lineage>
</organism>
<dbReference type="EMBL" id="JH767558">
    <property type="protein sequence ID" value="EON62319.1"/>
    <property type="molecule type" value="Genomic_DNA"/>
</dbReference>
<evidence type="ECO:0000313" key="2">
    <source>
        <dbReference type="EMBL" id="EON62319.1"/>
    </source>
</evidence>
<dbReference type="OrthoDB" id="5598852at2759"/>
<name>R7YKH8_CONA1</name>
<keyword evidence="3" id="KW-1185">Reference proteome</keyword>
<protein>
    <recommendedName>
        <fullName evidence="1">Aminoglycoside phosphotransferase domain-containing protein</fullName>
    </recommendedName>
</protein>
<feature type="domain" description="Aminoglycoside phosphotransferase" evidence="1">
    <location>
        <begin position="106"/>
        <end position="254"/>
    </location>
</feature>
<evidence type="ECO:0000259" key="1">
    <source>
        <dbReference type="Pfam" id="PF01636"/>
    </source>
</evidence>
<dbReference type="STRING" id="1168221.R7YKH8"/>
<dbReference type="Pfam" id="PF01636">
    <property type="entry name" value="APH"/>
    <property type="match status" value="1"/>
</dbReference>
<proteinExistence type="predicted"/>
<sequence length="363" mass="40473">MASQPHLPFFARNGLVESDKDVCDEAVRKLYPTCHIVPAPFQGYCSYTLFLSPNSSSNDLNPDTGSSKALQFRPTVYSLNISTAAAAKTVYGDYAPTTVLKASLALPNPSPSQQADPRTLLLYETERIPGVPYISYVTRRPTLSPTAQEWQERLVTDFARFVARAWPPASHPTTRPECTGKIGSTIPARLLKLAQDLPTSSLRLHAQSTPKELHRLDDLPVVLTHGDVVASNIMVDAASGRLCGLVDWAEAEYLPFGMCLYGLEYLLGYLARAPEKRFRHYTCAEKLRETFWEEMYECVPELRSRSELRLAVGLSREVGVLLWHGFAWDDGAVDRVVNAEVDDEELMFLQAFLGPTNFIDSKL</sequence>
<dbReference type="OMA" id="LWHGIAF"/>
<dbReference type="RefSeq" id="XP_007777636.1">
    <property type="nucleotide sequence ID" value="XM_007779446.1"/>
</dbReference>
<dbReference type="Gene3D" id="3.90.1200.10">
    <property type="match status" value="1"/>
</dbReference>
<dbReference type="InterPro" id="IPR011009">
    <property type="entry name" value="Kinase-like_dom_sf"/>
</dbReference>
<dbReference type="HOGENOM" id="CLU_038193_2_0_1"/>
<dbReference type="PANTHER" id="PTHR21310">
    <property type="entry name" value="AMINOGLYCOSIDE PHOSPHOTRANSFERASE-RELATED-RELATED"/>
    <property type="match status" value="1"/>
</dbReference>
<dbReference type="InterPro" id="IPR051678">
    <property type="entry name" value="AGP_Transferase"/>
</dbReference>
<dbReference type="GeneID" id="19898851"/>
<evidence type="ECO:0000313" key="3">
    <source>
        <dbReference type="Proteomes" id="UP000016924"/>
    </source>
</evidence>
<dbReference type="eggNOG" id="ENOG502T99I">
    <property type="taxonomic scope" value="Eukaryota"/>
</dbReference>
<dbReference type="Proteomes" id="UP000016924">
    <property type="component" value="Unassembled WGS sequence"/>
</dbReference>
<dbReference type="InterPro" id="IPR002575">
    <property type="entry name" value="Aminoglycoside_PTrfase"/>
</dbReference>
<dbReference type="AlphaFoldDB" id="R7YKH8"/>